<dbReference type="AlphaFoldDB" id="A0A9D4VCA3"/>
<dbReference type="PRINTS" id="PR00926">
    <property type="entry name" value="MITOCARRIER"/>
</dbReference>
<proteinExistence type="inferred from homology"/>
<keyword evidence="9" id="KW-1185">Reference proteome</keyword>
<name>A0A9D4VCA3_ADICA</name>
<sequence>MVSQIEATTSRIQKEHAWHHSSMEEKIVSHGNVSFCQRYPLYASGEESTTSTLATLAEEEKLATAEVKAPRDKKLAVCKSLVVGGMAGGVSSSDVAPLERLKILLQVQNPLKPKYNGMVQGLKYICSTEGLAGFFKGNGTNCARIIPNSVVKFYSYE</sequence>
<feature type="repeat" description="Solcar" evidence="6">
    <location>
        <begin position="75"/>
        <end position="157"/>
    </location>
</feature>
<evidence type="ECO:0000256" key="4">
    <source>
        <dbReference type="ARBA" id="ARBA00022737"/>
    </source>
</evidence>
<dbReference type="Proteomes" id="UP000886520">
    <property type="component" value="Chromosome 3"/>
</dbReference>
<comment type="similarity">
    <text evidence="7">Belongs to the mitochondrial carrier (TC 2.A.29) family.</text>
</comment>
<evidence type="ECO:0000256" key="3">
    <source>
        <dbReference type="ARBA" id="ARBA00022692"/>
    </source>
</evidence>
<accession>A0A9D4VCA3</accession>
<keyword evidence="2 7" id="KW-0813">Transport</keyword>
<evidence type="ECO:0000256" key="5">
    <source>
        <dbReference type="ARBA" id="ARBA00023136"/>
    </source>
</evidence>
<keyword evidence="3 6" id="KW-0812">Transmembrane</keyword>
<evidence type="ECO:0000313" key="9">
    <source>
        <dbReference type="Proteomes" id="UP000886520"/>
    </source>
</evidence>
<keyword evidence="4" id="KW-0677">Repeat</keyword>
<dbReference type="GO" id="GO:0055085">
    <property type="term" value="P:transmembrane transport"/>
    <property type="evidence" value="ECO:0007669"/>
    <property type="project" value="InterPro"/>
</dbReference>
<evidence type="ECO:0000313" key="8">
    <source>
        <dbReference type="EMBL" id="KAI5082953.1"/>
    </source>
</evidence>
<dbReference type="OrthoDB" id="270584at2759"/>
<dbReference type="InterPro" id="IPR023395">
    <property type="entry name" value="MCP_dom_sf"/>
</dbReference>
<organism evidence="8 9">
    <name type="scientific">Adiantum capillus-veneris</name>
    <name type="common">Maidenhair fern</name>
    <dbReference type="NCBI Taxonomy" id="13818"/>
    <lineage>
        <taxon>Eukaryota</taxon>
        <taxon>Viridiplantae</taxon>
        <taxon>Streptophyta</taxon>
        <taxon>Embryophyta</taxon>
        <taxon>Tracheophyta</taxon>
        <taxon>Polypodiopsida</taxon>
        <taxon>Polypodiidae</taxon>
        <taxon>Polypodiales</taxon>
        <taxon>Pteridineae</taxon>
        <taxon>Pteridaceae</taxon>
        <taxon>Vittarioideae</taxon>
        <taxon>Adiantum</taxon>
    </lineage>
</organism>
<evidence type="ECO:0000256" key="2">
    <source>
        <dbReference type="ARBA" id="ARBA00022448"/>
    </source>
</evidence>
<evidence type="ECO:0000256" key="1">
    <source>
        <dbReference type="ARBA" id="ARBA00004141"/>
    </source>
</evidence>
<gene>
    <name evidence="8" type="ORF">GOP47_0002696</name>
</gene>
<dbReference type="PROSITE" id="PS50920">
    <property type="entry name" value="SOLCAR"/>
    <property type="match status" value="1"/>
</dbReference>
<dbReference type="SUPFAM" id="SSF103506">
    <property type="entry name" value="Mitochondrial carrier"/>
    <property type="match status" value="1"/>
</dbReference>
<evidence type="ECO:0000256" key="6">
    <source>
        <dbReference type="PROSITE-ProRule" id="PRU00282"/>
    </source>
</evidence>
<protein>
    <submittedName>
        <fullName evidence="8">Uncharacterized protein</fullName>
    </submittedName>
</protein>
<dbReference type="GO" id="GO:0016020">
    <property type="term" value="C:membrane"/>
    <property type="evidence" value="ECO:0007669"/>
    <property type="project" value="UniProtKB-SubCell"/>
</dbReference>
<dbReference type="PANTHER" id="PTHR24089">
    <property type="entry name" value="SOLUTE CARRIER FAMILY 25"/>
    <property type="match status" value="1"/>
</dbReference>
<dbReference type="EMBL" id="JABFUD020000002">
    <property type="protein sequence ID" value="KAI5082953.1"/>
    <property type="molecule type" value="Genomic_DNA"/>
</dbReference>
<keyword evidence="5 6" id="KW-0472">Membrane</keyword>
<evidence type="ECO:0000256" key="7">
    <source>
        <dbReference type="RuleBase" id="RU000488"/>
    </source>
</evidence>
<comment type="caution">
    <text evidence="8">The sequence shown here is derived from an EMBL/GenBank/DDBJ whole genome shotgun (WGS) entry which is preliminary data.</text>
</comment>
<reference evidence="8" key="1">
    <citation type="submission" date="2021-01" db="EMBL/GenBank/DDBJ databases">
        <title>Adiantum capillus-veneris genome.</title>
        <authorList>
            <person name="Fang Y."/>
            <person name="Liao Q."/>
        </authorList>
    </citation>
    <scope>NUCLEOTIDE SEQUENCE</scope>
    <source>
        <strain evidence="8">H3</strain>
        <tissue evidence="8">Leaf</tissue>
    </source>
</reference>
<comment type="subcellular location">
    <subcellularLocation>
        <location evidence="1">Membrane</location>
        <topology evidence="1">Multi-pass membrane protein</topology>
    </subcellularLocation>
</comment>
<dbReference type="Pfam" id="PF00153">
    <property type="entry name" value="Mito_carr"/>
    <property type="match status" value="1"/>
</dbReference>
<dbReference type="Gene3D" id="1.50.40.10">
    <property type="entry name" value="Mitochondrial carrier domain"/>
    <property type="match status" value="1"/>
</dbReference>
<dbReference type="InterPro" id="IPR002067">
    <property type="entry name" value="MCP"/>
</dbReference>
<dbReference type="InterPro" id="IPR018108">
    <property type="entry name" value="MCP_transmembrane"/>
</dbReference>